<feature type="compositionally biased region" description="Low complexity" evidence="7">
    <location>
        <begin position="1351"/>
        <end position="1363"/>
    </location>
</feature>
<dbReference type="PANTHER" id="PTHR21597">
    <property type="entry name" value="THO2 PROTEIN"/>
    <property type="match status" value="1"/>
</dbReference>
<feature type="compositionally biased region" description="Polar residues" evidence="7">
    <location>
        <begin position="1382"/>
        <end position="1393"/>
    </location>
</feature>
<keyword evidence="4" id="KW-0539">Nucleus</keyword>
<dbReference type="PROSITE" id="PS51363">
    <property type="entry name" value="W2"/>
    <property type="match status" value="1"/>
</dbReference>
<comment type="similarity">
    <text evidence="2">Belongs to the THOC2 family.</text>
</comment>
<feature type="coiled-coil region" evidence="6">
    <location>
        <begin position="891"/>
        <end position="950"/>
    </location>
</feature>
<organism evidence="9">
    <name type="scientific">Clastoptera arizonana</name>
    <name type="common">Arizona spittle bug</name>
    <dbReference type="NCBI Taxonomy" id="38151"/>
    <lineage>
        <taxon>Eukaryota</taxon>
        <taxon>Metazoa</taxon>
        <taxon>Ecdysozoa</taxon>
        <taxon>Arthropoda</taxon>
        <taxon>Hexapoda</taxon>
        <taxon>Insecta</taxon>
        <taxon>Pterygota</taxon>
        <taxon>Neoptera</taxon>
        <taxon>Paraneoptera</taxon>
        <taxon>Hemiptera</taxon>
        <taxon>Auchenorrhyncha</taxon>
        <taxon>Cercopoidea</taxon>
        <taxon>Clastopteridae</taxon>
        <taxon>Clastoptera</taxon>
    </lineage>
</organism>
<feature type="domain" description="W2" evidence="8">
    <location>
        <begin position="163"/>
        <end position="331"/>
    </location>
</feature>
<feature type="compositionally biased region" description="Basic and acidic residues" evidence="7">
    <location>
        <begin position="1364"/>
        <end position="1375"/>
    </location>
</feature>
<evidence type="ECO:0000256" key="4">
    <source>
        <dbReference type="ARBA" id="ARBA00023242"/>
    </source>
</evidence>
<feature type="compositionally biased region" description="Basic and acidic residues" evidence="7">
    <location>
        <begin position="1218"/>
        <end position="1243"/>
    </location>
</feature>
<evidence type="ECO:0000256" key="3">
    <source>
        <dbReference type="ARBA" id="ARBA00019596"/>
    </source>
</evidence>
<evidence type="ECO:0000256" key="1">
    <source>
        <dbReference type="ARBA" id="ARBA00004123"/>
    </source>
</evidence>
<dbReference type="Pfam" id="PF16134">
    <property type="entry name" value="THOC2_N"/>
    <property type="match status" value="2"/>
</dbReference>
<sequence>MADSVLGPDIWKTWEKQGKSEFLQHCKTLVKENSSVSPVFTNDGKICKVLYDLIWQGIRGPLKKDAVVTTISELVNYHKDMASIILDVVNIIDSESSMLDPASDEQSTLGYIIKESEKIFSDKLLKERLEIDTLQEFKILNNRNFYTKFIKVKTKLYYKQRKFNLLREESEGFAKLITELNQELSGNVTHVHMLETIKSLIGCFNLDPNRVLDVILDSFEKRPEQKDFFIPLIKAYMPDRKILSEVLGYKFSFCNLDPDPTPKSLFLVTAIMLQHGIINLNDIYDWLSPDDKFIVKDWEKEINDAKEFVRKLNVVSTKEKEKEDQPEEKEEDFEKYERNQKFNLCEALLTIGDWNNALCLCKKLPDHCAMEQPAVAIALCKLIHSLIEPIYRKNSGFGPKIVGSPVPPPSSSLAPKPVTSISEFRDCVIPMLFELGPSLHYDLVLVSKVIRLLKTNITKAKVEAHTPPPSVDTLYYDGISLLDDVILPTLSFLDNNCCVAEEIWSLLKLYPYQCRYCLYSRWKNETYLPHAKLVRRRGEAQKKIKDIMKKISYENVKPTSRSIGKLTHYSPGVLFDYILIQIQSYDNLIIPVVDSLKYLTNLSNDMLGYCVIEALAVGNRDPLKQDSTSLSLWLQSLAAFCGYIFKKYNIELNGLLQYLVNELKMQKSLNLLILKEIIQKMAGIEVPEEMTNDQMEAMAGGDLLKGEAGYFSQVRNPKKSSIRLKEALSSDNLAVTLCLMMAQQRYCVVYRETEQSHLKLVGKLYDQCQDTLVQFGTFLLCTLSMEEYVNKIPSIQSQLSDYHIHIDVAFFLSRPMFTYAINQKYDVLRKAEKKMSAAMKQAKYCEAVAEVMGPVALAVRPIHPPKVWEDISPQFLVTFWSLTMYDLFVPVNAYEREIAKIKLQAAAVSESKDLPSNKQKKEIERYNALMDKLHDERRKQQEHVEKVMARLKQEKDSWFLARSAKSAKNDTITQLLQLCLFPRCVFTMTDSLYCAKFVQMLHSLRTANFSTLLCYDRLFCDITYSVTSCTENEANRYGRFLCAMLETVMRWHSQKQIFDEECAKYPGFVTKFRVSNQFSEDNSVGYENYRHVCHKWHYKITKATMVCLESKDYVQIRNALIILIKILPHFPMLSKLSQCIEKRVEKVKEDEKNQRQDLYTLATSYAGQLKAKAALMVREDNFHIVSDKPSRQELIKLEKADSGQNGAVPAKQLNGDAKPAEKEKSVQVITEKVKEKGSKERRILTRNQVESVPLSKNIETPKKEGQPIKEKTKEKESVEKENVLKKDERREDIEKRPKEKKEDKTTAREERFREERYIENMPLSKDEAVRVSGYYAMGSGSYYGADDRELSSVSNSSSGSVQRRSSEPPDPDKETKRRKLDGSSSSKVSIEVG</sequence>
<dbReference type="InterPro" id="IPR021726">
    <property type="entry name" value="THO_THOC2_N"/>
</dbReference>
<dbReference type="GO" id="GO:0006406">
    <property type="term" value="P:mRNA export from nucleus"/>
    <property type="evidence" value="ECO:0007669"/>
    <property type="project" value="InterPro"/>
</dbReference>
<feature type="compositionally biased region" description="Low complexity" evidence="7">
    <location>
        <begin position="1332"/>
        <end position="1344"/>
    </location>
</feature>
<feature type="compositionally biased region" description="Basic and acidic residues" evidence="7">
    <location>
        <begin position="1259"/>
        <end position="1329"/>
    </location>
</feature>
<gene>
    <name evidence="9" type="ORF">g.14712</name>
</gene>
<evidence type="ECO:0000259" key="8">
    <source>
        <dbReference type="PROSITE" id="PS51363"/>
    </source>
</evidence>
<evidence type="ECO:0000256" key="7">
    <source>
        <dbReference type="SAM" id="MobiDB-lite"/>
    </source>
</evidence>
<dbReference type="Pfam" id="PF11262">
    <property type="entry name" value="Tho2"/>
    <property type="match status" value="1"/>
</dbReference>
<accession>A0A1B6BZM5</accession>
<proteinExistence type="inferred from homology"/>
<reference evidence="9" key="1">
    <citation type="submission" date="2015-12" db="EMBL/GenBank/DDBJ databases">
        <title>De novo transcriptome assembly of four potential Pierce s Disease insect vectors from Arizona vineyards.</title>
        <authorList>
            <person name="Tassone E.E."/>
        </authorList>
    </citation>
    <scope>NUCLEOTIDE SEQUENCE</scope>
</reference>
<dbReference type="InterPro" id="IPR040007">
    <property type="entry name" value="Tho2"/>
</dbReference>
<dbReference type="Pfam" id="PF11732">
    <property type="entry name" value="Thoc2"/>
    <property type="match status" value="1"/>
</dbReference>
<comment type="subunit">
    <text evidence="5">Component of the THO subcomplex, which is composed of THOC1, THOC2, THOC3, THOC5, THOC6 and THOC7. The THO subcomplex interacts with DDX39B to form the THO-DDX39B complex which multimerizes into a 28-subunit tetrameric assembly. Component of the transcription/export (TREX) complex at least composed of ALYREF/THOC4, DDX39B, SARNP/CIP29, CHTOP and the THO subcomplex; in the complex interacts with THOC1, THOC3, THOC5, THOC7 and DDX39B. TREX seems to have a dynamic structure involving ATP-dependent remodeling. Interacts with POLDIP3 and ZC3H11A.</text>
</comment>
<feature type="region of interest" description="Disordered" evidence="7">
    <location>
        <begin position="1198"/>
        <end position="1393"/>
    </location>
</feature>
<name>A0A1B6BZM5_9HEMI</name>
<evidence type="ECO:0000313" key="9">
    <source>
        <dbReference type="EMBL" id="JAS06469.1"/>
    </source>
</evidence>
<dbReference type="GO" id="GO:0003729">
    <property type="term" value="F:mRNA binding"/>
    <property type="evidence" value="ECO:0007669"/>
    <property type="project" value="TreeGrafter"/>
</dbReference>
<dbReference type="InterPro" id="IPR021418">
    <property type="entry name" value="THO_THOC2_C"/>
</dbReference>
<evidence type="ECO:0000256" key="5">
    <source>
        <dbReference type="ARBA" id="ARBA00047033"/>
    </source>
</evidence>
<dbReference type="InterPro" id="IPR003307">
    <property type="entry name" value="W2_domain"/>
</dbReference>
<evidence type="ECO:0000256" key="2">
    <source>
        <dbReference type="ARBA" id="ARBA00007857"/>
    </source>
</evidence>
<dbReference type="GO" id="GO:0006397">
    <property type="term" value="P:mRNA processing"/>
    <property type="evidence" value="ECO:0007669"/>
    <property type="project" value="InterPro"/>
</dbReference>
<keyword evidence="6" id="KW-0175">Coiled coil</keyword>
<dbReference type="InterPro" id="IPR032302">
    <property type="entry name" value="THOC2_N"/>
</dbReference>
<comment type="subcellular location">
    <subcellularLocation>
        <location evidence="1">Nucleus</location>
    </subcellularLocation>
</comment>
<dbReference type="GO" id="GO:0000445">
    <property type="term" value="C:THO complex part of transcription export complex"/>
    <property type="evidence" value="ECO:0007669"/>
    <property type="project" value="TreeGrafter"/>
</dbReference>
<protein>
    <recommendedName>
        <fullName evidence="3">THO complex subunit 2</fullName>
    </recommendedName>
</protein>
<dbReference type="EMBL" id="GEDC01030829">
    <property type="protein sequence ID" value="JAS06469.1"/>
    <property type="molecule type" value="Transcribed_RNA"/>
</dbReference>
<dbReference type="PANTHER" id="PTHR21597:SF0">
    <property type="entry name" value="THO COMPLEX SUBUNIT 2"/>
    <property type="match status" value="1"/>
</dbReference>
<evidence type="ECO:0000256" key="6">
    <source>
        <dbReference type="SAM" id="Coils"/>
    </source>
</evidence>